<dbReference type="InterPro" id="IPR036890">
    <property type="entry name" value="HATPase_C_sf"/>
</dbReference>
<dbReference type="PROSITE" id="PS50109">
    <property type="entry name" value="HIS_KIN"/>
    <property type="match status" value="1"/>
</dbReference>
<dbReference type="SUPFAM" id="SSF55874">
    <property type="entry name" value="ATPase domain of HSP90 chaperone/DNA topoisomerase II/histidine kinase"/>
    <property type="match status" value="1"/>
</dbReference>
<evidence type="ECO:0000313" key="8">
    <source>
        <dbReference type="Proteomes" id="UP000221222"/>
    </source>
</evidence>
<dbReference type="Pfam" id="PF00072">
    <property type="entry name" value="Response_reg"/>
    <property type="match status" value="1"/>
</dbReference>
<dbReference type="EMBL" id="NXFY01000009">
    <property type="protein sequence ID" value="PHO18065.1"/>
    <property type="molecule type" value="Genomic_DNA"/>
</dbReference>
<dbReference type="InterPro" id="IPR005467">
    <property type="entry name" value="His_kinase_dom"/>
</dbReference>
<dbReference type="InterPro" id="IPR001789">
    <property type="entry name" value="Sig_transdc_resp-reg_receiver"/>
</dbReference>
<evidence type="ECO:0000259" key="6">
    <source>
        <dbReference type="PROSITE" id="PS50110"/>
    </source>
</evidence>
<feature type="modified residue" description="4-aspartylphosphate" evidence="4">
    <location>
        <position position="60"/>
    </location>
</feature>
<dbReference type="PROSITE" id="PS50110">
    <property type="entry name" value="RESPONSE_REGULATORY"/>
    <property type="match status" value="1"/>
</dbReference>
<feature type="domain" description="Response regulatory" evidence="6">
    <location>
        <begin position="13"/>
        <end position="127"/>
    </location>
</feature>
<dbReference type="InterPro" id="IPR003661">
    <property type="entry name" value="HisK_dim/P_dom"/>
</dbReference>
<evidence type="ECO:0000259" key="5">
    <source>
        <dbReference type="PROSITE" id="PS50109"/>
    </source>
</evidence>
<dbReference type="SMART" id="SM00387">
    <property type="entry name" value="HATPase_c"/>
    <property type="match status" value="1"/>
</dbReference>
<dbReference type="RefSeq" id="WP_099342447.1">
    <property type="nucleotide sequence ID" value="NZ_CP032098.1"/>
</dbReference>
<sequence>MENIMDDEKDINKILLVDDNPKNLQIAMNILKDFNVIYSTSGENALTLVEENNFDLILLDIVMPNMSGYEVCEKLKQNNRTKDIPIIFLTVKHEEKDIIEGLEKGAVDYLIKPFYPQVLLKRVQLHLKLASSLKELKQMNEHLNEIIDKKIKEITKKENIIVRQSKFATMGEMIGNIAHQWRQPLSTITTASSGILLKMDFDTLTNEDIVSSMNMINSSAKYLSQTIDDFKSFYDPKRNKFKSIYIDDVIEKSLKLVKAQFSAKDIHLVKNLENIKITSLENELIQVLINILNNARDEVIKLKTKRLIFINSYKENEFLNIEIIDNAGGIEEKLHKKIFDAYFTTKEEKGTGIGLYMSKEIMQKLLDGDIKVENCSYEYESEKFEGAKFILKLPLIF</sequence>
<evidence type="ECO:0000256" key="4">
    <source>
        <dbReference type="PROSITE-ProRule" id="PRU00169"/>
    </source>
</evidence>
<protein>
    <recommendedName>
        <fullName evidence="2">histidine kinase</fullName>
        <ecNumber evidence="2">2.7.13.3</ecNumber>
    </recommendedName>
</protein>
<dbReference type="AlphaFoldDB" id="A0A2G1DHV9"/>
<dbReference type="Gene3D" id="1.10.287.130">
    <property type="match status" value="1"/>
</dbReference>
<dbReference type="Proteomes" id="UP000221222">
    <property type="component" value="Unassembled WGS sequence"/>
</dbReference>
<dbReference type="EC" id="2.7.13.3" evidence="2"/>
<comment type="catalytic activity">
    <reaction evidence="1">
        <text>ATP + protein L-histidine = ADP + protein N-phospho-L-histidine.</text>
        <dbReference type="EC" id="2.7.13.3"/>
    </reaction>
</comment>
<dbReference type="InterPro" id="IPR003594">
    <property type="entry name" value="HATPase_dom"/>
</dbReference>
<dbReference type="PANTHER" id="PTHR43547:SF2">
    <property type="entry name" value="HYBRID SIGNAL TRANSDUCTION HISTIDINE KINASE C"/>
    <property type="match status" value="1"/>
</dbReference>
<dbReference type="PANTHER" id="PTHR43547">
    <property type="entry name" value="TWO-COMPONENT HISTIDINE KINASE"/>
    <property type="match status" value="1"/>
</dbReference>
<dbReference type="InterPro" id="IPR011006">
    <property type="entry name" value="CheY-like_superfamily"/>
</dbReference>
<dbReference type="SMART" id="SM00388">
    <property type="entry name" value="HisKA"/>
    <property type="match status" value="1"/>
</dbReference>
<name>A0A2G1DHV9_9BACT</name>
<accession>A0A2G1DHV9</accession>
<feature type="domain" description="Histidine kinase" evidence="5">
    <location>
        <begin position="176"/>
        <end position="397"/>
    </location>
</feature>
<dbReference type="SUPFAM" id="SSF52172">
    <property type="entry name" value="CheY-like"/>
    <property type="match status" value="1"/>
</dbReference>
<dbReference type="InterPro" id="IPR036097">
    <property type="entry name" value="HisK_dim/P_sf"/>
</dbReference>
<evidence type="ECO:0000256" key="1">
    <source>
        <dbReference type="ARBA" id="ARBA00000085"/>
    </source>
</evidence>
<keyword evidence="8" id="KW-1185">Reference proteome</keyword>
<comment type="caution">
    <text evidence="7">The sequence shown here is derived from an EMBL/GenBank/DDBJ whole genome shotgun (WGS) entry which is preliminary data.</text>
</comment>
<evidence type="ECO:0000256" key="2">
    <source>
        <dbReference type="ARBA" id="ARBA00012438"/>
    </source>
</evidence>
<evidence type="ECO:0000256" key="3">
    <source>
        <dbReference type="ARBA" id="ARBA00022553"/>
    </source>
</evidence>
<proteinExistence type="predicted"/>
<dbReference type="CDD" id="cd00082">
    <property type="entry name" value="HisKA"/>
    <property type="match status" value="1"/>
</dbReference>
<reference evidence="7 8" key="1">
    <citation type="submission" date="2017-09" db="EMBL/GenBank/DDBJ databases">
        <title>Arcobacter canalis sp. nov., a new species isolated from a water canal contaminated with urban sewage.</title>
        <authorList>
            <person name="Perez-Cataluna A."/>
            <person name="Salas-Masso N."/>
            <person name="Figueras M.J."/>
        </authorList>
    </citation>
    <scope>NUCLEOTIDE SEQUENCE [LARGE SCALE GENOMIC DNA]</scope>
    <source>
        <strain evidence="7 8">F98-3</strain>
    </source>
</reference>
<keyword evidence="3 4" id="KW-0597">Phosphoprotein</keyword>
<dbReference type="SUPFAM" id="SSF47384">
    <property type="entry name" value="Homodimeric domain of signal transducing histidine kinase"/>
    <property type="match status" value="1"/>
</dbReference>
<evidence type="ECO:0000313" key="7">
    <source>
        <dbReference type="EMBL" id="PHO18065.1"/>
    </source>
</evidence>
<organism evidence="7 8">
    <name type="scientific">Malaciobacter molluscorum LMG 25693</name>
    <dbReference type="NCBI Taxonomy" id="870501"/>
    <lineage>
        <taxon>Bacteria</taxon>
        <taxon>Pseudomonadati</taxon>
        <taxon>Campylobacterota</taxon>
        <taxon>Epsilonproteobacteria</taxon>
        <taxon>Campylobacterales</taxon>
        <taxon>Arcobacteraceae</taxon>
        <taxon>Malaciobacter</taxon>
    </lineage>
</organism>
<dbReference type="PRINTS" id="PR00344">
    <property type="entry name" value="BCTRLSENSOR"/>
</dbReference>
<gene>
    <name evidence="7" type="ORF">CPU12_07305</name>
</gene>
<dbReference type="Gene3D" id="3.30.565.10">
    <property type="entry name" value="Histidine kinase-like ATPase, C-terminal domain"/>
    <property type="match status" value="1"/>
</dbReference>
<dbReference type="Gene3D" id="3.40.50.2300">
    <property type="match status" value="1"/>
</dbReference>
<dbReference type="InterPro" id="IPR004358">
    <property type="entry name" value="Sig_transdc_His_kin-like_C"/>
</dbReference>
<dbReference type="SMART" id="SM00448">
    <property type="entry name" value="REC"/>
    <property type="match status" value="1"/>
</dbReference>
<dbReference type="GO" id="GO:0000155">
    <property type="term" value="F:phosphorelay sensor kinase activity"/>
    <property type="evidence" value="ECO:0007669"/>
    <property type="project" value="InterPro"/>
</dbReference>
<dbReference type="Pfam" id="PF02518">
    <property type="entry name" value="HATPase_c"/>
    <property type="match status" value="1"/>
</dbReference>